<dbReference type="InterPro" id="IPR007077">
    <property type="entry name" value="TfoX_C"/>
</dbReference>
<dbReference type="Proteomes" id="UP000013270">
    <property type="component" value="Unassembled WGS sequence"/>
</dbReference>
<sequence>MKKVNSLKGAKNIGPKILSRLNEIGIYSLADLDKLTSVNAYKKICQQNPDKIVPVCYYLYSLEGALLDVHWNELSNEFKKNLLDKVAS</sequence>
<accession>N8XBQ7</accession>
<dbReference type="HOGENOM" id="CLU_163277_1_1_6"/>
<reference evidence="2 3" key="1">
    <citation type="submission" date="2013-02" db="EMBL/GenBank/DDBJ databases">
        <title>The Genome Sequence of Acinetobacter bereziniae NIPH 3.</title>
        <authorList>
            <consortium name="The Broad Institute Genome Sequencing Platform"/>
            <consortium name="The Broad Institute Genome Sequencing Center for Infectious Disease"/>
            <person name="Cerqueira G."/>
            <person name="Feldgarden M."/>
            <person name="Courvalin P."/>
            <person name="Perichon B."/>
            <person name="Grillot-Courvalin C."/>
            <person name="Clermont D."/>
            <person name="Rocha E."/>
            <person name="Yoon E.-J."/>
            <person name="Nemec A."/>
            <person name="Walker B."/>
            <person name="Young S.K."/>
            <person name="Zeng Q."/>
            <person name="Gargeya S."/>
            <person name="Fitzgerald M."/>
            <person name="Haas B."/>
            <person name="Abouelleil A."/>
            <person name="Alvarado L."/>
            <person name="Arachchi H.M."/>
            <person name="Berlin A.M."/>
            <person name="Chapman S.B."/>
            <person name="Dewar J."/>
            <person name="Goldberg J."/>
            <person name="Griggs A."/>
            <person name="Gujja S."/>
            <person name="Hansen M."/>
            <person name="Howarth C."/>
            <person name="Imamovic A."/>
            <person name="Larimer J."/>
            <person name="McCowan C."/>
            <person name="Murphy C."/>
            <person name="Neiman D."/>
            <person name="Pearson M."/>
            <person name="Priest M."/>
            <person name="Roberts A."/>
            <person name="Saif S."/>
            <person name="Shea T."/>
            <person name="Sisk P."/>
            <person name="Sykes S."/>
            <person name="Wortman J."/>
            <person name="Nusbaum C."/>
            <person name="Birren B."/>
        </authorList>
    </citation>
    <scope>NUCLEOTIDE SEQUENCE [LARGE SCALE GENOMIC DNA]</scope>
    <source>
        <strain evidence="2 3">NIPH 3</strain>
    </source>
</reference>
<name>N8XBQ7_ACIBZ</name>
<dbReference type="Gene3D" id="1.10.150.20">
    <property type="entry name" value="5' to 3' exonuclease, C-terminal subdomain"/>
    <property type="match status" value="1"/>
</dbReference>
<dbReference type="PANTHER" id="PTHR36121">
    <property type="entry name" value="PROTEIN SXY"/>
    <property type="match status" value="1"/>
</dbReference>
<dbReference type="Pfam" id="PF04994">
    <property type="entry name" value="TfoX_C"/>
    <property type="match status" value="1"/>
</dbReference>
<evidence type="ECO:0000313" key="2">
    <source>
        <dbReference type="EMBL" id="ENV21897.1"/>
    </source>
</evidence>
<comment type="caution">
    <text evidence="2">The sequence shown here is derived from an EMBL/GenBank/DDBJ whole genome shotgun (WGS) entry which is preliminary data.</text>
</comment>
<gene>
    <name evidence="2" type="ORF">F963_02290</name>
</gene>
<protein>
    <recommendedName>
        <fullName evidence="1">TfoX C-terminal domain-containing protein</fullName>
    </recommendedName>
</protein>
<evidence type="ECO:0000313" key="3">
    <source>
        <dbReference type="Proteomes" id="UP000013270"/>
    </source>
</evidence>
<dbReference type="InterPro" id="IPR047525">
    <property type="entry name" value="TfoX-like"/>
</dbReference>
<proteinExistence type="predicted"/>
<feature type="domain" description="TfoX C-terminal" evidence="1">
    <location>
        <begin position="5"/>
        <end position="85"/>
    </location>
</feature>
<dbReference type="PATRIC" id="fig|1217651.3.peg.2252"/>
<organism evidence="2 3">
    <name type="scientific">Acinetobacter bereziniae NIPH 3</name>
    <dbReference type="NCBI Taxonomy" id="1217651"/>
    <lineage>
        <taxon>Bacteria</taxon>
        <taxon>Pseudomonadati</taxon>
        <taxon>Pseudomonadota</taxon>
        <taxon>Gammaproteobacteria</taxon>
        <taxon>Moraxellales</taxon>
        <taxon>Moraxellaceae</taxon>
        <taxon>Acinetobacter</taxon>
    </lineage>
</organism>
<dbReference type="PANTHER" id="PTHR36121:SF1">
    <property type="entry name" value="PROTEIN SXY"/>
    <property type="match status" value="1"/>
</dbReference>
<evidence type="ECO:0000259" key="1">
    <source>
        <dbReference type="Pfam" id="PF04994"/>
    </source>
</evidence>
<dbReference type="EMBL" id="APPK01000036">
    <property type="protein sequence ID" value="ENV21897.1"/>
    <property type="molecule type" value="Genomic_DNA"/>
</dbReference>
<dbReference type="AlphaFoldDB" id="N8XBQ7"/>
<dbReference type="RefSeq" id="WP_004830806.1">
    <property type="nucleotide sequence ID" value="NZ_KB849468.1"/>
</dbReference>